<name>A0A9D2M9X0_9FIRM</name>
<feature type="binding site" evidence="7">
    <location>
        <position position="116"/>
    </location>
    <ligand>
        <name>ATP</name>
        <dbReference type="ChEBI" id="CHEBI:30616"/>
    </ligand>
</feature>
<dbReference type="EMBL" id="DWYC01000044">
    <property type="protein sequence ID" value="HJB56717.1"/>
    <property type="molecule type" value="Genomic_DNA"/>
</dbReference>
<dbReference type="CDD" id="cd00464">
    <property type="entry name" value="SK"/>
    <property type="match status" value="1"/>
</dbReference>
<reference evidence="8" key="2">
    <citation type="submission" date="2021-04" db="EMBL/GenBank/DDBJ databases">
        <authorList>
            <person name="Gilroy R."/>
        </authorList>
    </citation>
    <scope>NUCLEOTIDE SEQUENCE</scope>
    <source>
        <strain evidence="8">CHK189-11263</strain>
    </source>
</reference>
<dbReference type="GO" id="GO:0009073">
    <property type="term" value="P:aromatic amino acid family biosynthetic process"/>
    <property type="evidence" value="ECO:0007669"/>
    <property type="project" value="UniProtKB-KW"/>
</dbReference>
<comment type="similarity">
    <text evidence="7">Belongs to the shikimate kinase family.</text>
</comment>
<comment type="function">
    <text evidence="7">Catalyzes the specific phosphorylation of the 3-hydroxyl group of shikimic acid using ATP as a cosubstrate.</text>
</comment>
<comment type="cofactor">
    <cofactor evidence="7">
        <name>Mg(2+)</name>
        <dbReference type="ChEBI" id="CHEBI:18420"/>
    </cofactor>
    <text evidence="7">Binds 1 Mg(2+) ion per subunit.</text>
</comment>
<sequence>MKNLVLIGMMGCGKSTVGALLARRLGRTLADTDALIETQEGCTIPELFARKGEEYFRACERRVSEELARRQGLVIACGGGLPLRPDSIGPLKENGAVFFLCRDPGEIYDTVSMAGRPLGQGGRADFLERFRQREGVYRACADHVITEFSSPEATAEAILEVVL</sequence>
<comment type="caution">
    <text evidence="7">Lacks conserved residue(s) required for the propagation of feature annotation.</text>
</comment>
<keyword evidence="3 7" id="KW-0547">Nucleotide-binding</keyword>
<feature type="binding site" evidence="7">
    <location>
        <position position="57"/>
    </location>
    <ligand>
        <name>substrate</name>
    </ligand>
</feature>
<organism evidence="8 9">
    <name type="scientific">Candidatus Flavonifractor intestinipullorum</name>
    <dbReference type="NCBI Taxonomy" id="2838587"/>
    <lineage>
        <taxon>Bacteria</taxon>
        <taxon>Bacillati</taxon>
        <taxon>Bacillota</taxon>
        <taxon>Clostridia</taxon>
        <taxon>Eubacteriales</taxon>
        <taxon>Oscillospiraceae</taxon>
        <taxon>Flavonifractor</taxon>
    </lineage>
</organism>
<dbReference type="GO" id="GO:0000287">
    <property type="term" value="F:magnesium ion binding"/>
    <property type="evidence" value="ECO:0007669"/>
    <property type="project" value="UniProtKB-UniRule"/>
</dbReference>
<keyword evidence="7" id="KW-0460">Magnesium</keyword>
<dbReference type="InterPro" id="IPR027417">
    <property type="entry name" value="P-loop_NTPase"/>
</dbReference>
<evidence type="ECO:0000256" key="6">
    <source>
        <dbReference type="ARBA" id="ARBA00023141"/>
    </source>
</evidence>
<comment type="pathway">
    <text evidence="7">Metabolic intermediate biosynthesis; chorismate biosynthesis; chorismate from D-erythrose 4-phosphate and phosphoenolpyruvate: step 5/7.</text>
</comment>
<evidence type="ECO:0000313" key="9">
    <source>
        <dbReference type="Proteomes" id="UP000824208"/>
    </source>
</evidence>
<evidence type="ECO:0000256" key="2">
    <source>
        <dbReference type="ARBA" id="ARBA00022679"/>
    </source>
</evidence>
<dbReference type="PANTHER" id="PTHR21087">
    <property type="entry name" value="SHIKIMATE KINASE"/>
    <property type="match status" value="1"/>
</dbReference>
<dbReference type="Gene3D" id="3.40.50.300">
    <property type="entry name" value="P-loop containing nucleotide triphosphate hydrolases"/>
    <property type="match status" value="1"/>
</dbReference>
<evidence type="ECO:0000256" key="1">
    <source>
        <dbReference type="ARBA" id="ARBA00022605"/>
    </source>
</evidence>
<dbReference type="AlphaFoldDB" id="A0A9D2M9X0"/>
<evidence type="ECO:0000256" key="4">
    <source>
        <dbReference type="ARBA" id="ARBA00022777"/>
    </source>
</evidence>
<dbReference type="HAMAP" id="MF_00109">
    <property type="entry name" value="Shikimate_kinase"/>
    <property type="match status" value="1"/>
</dbReference>
<protein>
    <recommendedName>
        <fullName evidence="7">Shikimate kinase</fullName>
        <shortName evidence="7">SK</shortName>
        <ecNumber evidence="7">2.7.1.71</ecNumber>
    </recommendedName>
</protein>
<keyword evidence="5 7" id="KW-0067">ATP-binding</keyword>
<comment type="caution">
    <text evidence="8">The sequence shown here is derived from an EMBL/GenBank/DDBJ whole genome shotgun (WGS) entry which is preliminary data.</text>
</comment>
<evidence type="ECO:0000256" key="5">
    <source>
        <dbReference type="ARBA" id="ARBA00022840"/>
    </source>
</evidence>
<comment type="subcellular location">
    <subcellularLocation>
        <location evidence="7">Cytoplasm</location>
    </subcellularLocation>
</comment>
<evidence type="ECO:0000313" key="8">
    <source>
        <dbReference type="EMBL" id="HJB56717.1"/>
    </source>
</evidence>
<dbReference type="GO" id="GO:0004765">
    <property type="term" value="F:shikimate kinase activity"/>
    <property type="evidence" value="ECO:0007669"/>
    <property type="project" value="UniProtKB-UniRule"/>
</dbReference>
<keyword evidence="1 7" id="KW-0028">Amino-acid biosynthesis</keyword>
<comment type="catalytic activity">
    <reaction evidence="7">
        <text>shikimate + ATP = 3-phosphoshikimate + ADP + H(+)</text>
        <dbReference type="Rhea" id="RHEA:13121"/>
        <dbReference type="ChEBI" id="CHEBI:15378"/>
        <dbReference type="ChEBI" id="CHEBI:30616"/>
        <dbReference type="ChEBI" id="CHEBI:36208"/>
        <dbReference type="ChEBI" id="CHEBI:145989"/>
        <dbReference type="ChEBI" id="CHEBI:456216"/>
        <dbReference type="EC" id="2.7.1.71"/>
    </reaction>
</comment>
<keyword evidence="4 7" id="KW-0418">Kinase</keyword>
<dbReference type="GO" id="GO:0009423">
    <property type="term" value="P:chorismate biosynthetic process"/>
    <property type="evidence" value="ECO:0007669"/>
    <property type="project" value="UniProtKB-UniRule"/>
</dbReference>
<dbReference type="PANTHER" id="PTHR21087:SF16">
    <property type="entry name" value="SHIKIMATE KINASE 1, CHLOROPLASTIC"/>
    <property type="match status" value="1"/>
</dbReference>
<dbReference type="PRINTS" id="PR01100">
    <property type="entry name" value="SHIKIMTKNASE"/>
</dbReference>
<feature type="binding site" evidence="7">
    <location>
        <position position="79"/>
    </location>
    <ligand>
        <name>substrate</name>
    </ligand>
</feature>
<keyword evidence="6 7" id="KW-0057">Aromatic amino acid biosynthesis</keyword>
<accession>A0A9D2M9X0</accession>
<keyword evidence="7" id="KW-0963">Cytoplasm</keyword>
<feature type="binding site" evidence="7">
    <location>
        <position position="15"/>
    </location>
    <ligand>
        <name>Mg(2+)</name>
        <dbReference type="ChEBI" id="CHEBI:18420"/>
    </ligand>
</feature>
<dbReference type="SUPFAM" id="SSF52540">
    <property type="entry name" value="P-loop containing nucleoside triphosphate hydrolases"/>
    <property type="match status" value="1"/>
</dbReference>
<dbReference type="Proteomes" id="UP000824208">
    <property type="component" value="Unassembled WGS sequence"/>
</dbReference>
<dbReference type="Pfam" id="PF01202">
    <property type="entry name" value="SKI"/>
    <property type="match status" value="1"/>
</dbReference>
<evidence type="ECO:0000256" key="3">
    <source>
        <dbReference type="ARBA" id="ARBA00022741"/>
    </source>
</evidence>
<dbReference type="InterPro" id="IPR031322">
    <property type="entry name" value="Shikimate/glucono_kinase"/>
</dbReference>
<dbReference type="GO" id="GO:0005524">
    <property type="term" value="F:ATP binding"/>
    <property type="evidence" value="ECO:0007669"/>
    <property type="project" value="UniProtKB-UniRule"/>
</dbReference>
<keyword evidence="2 7" id="KW-0808">Transferase</keyword>
<keyword evidence="7" id="KW-0479">Metal-binding</keyword>
<evidence type="ECO:0000256" key="7">
    <source>
        <dbReference type="HAMAP-Rule" id="MF_00109"/>
    </source>
</evidence>
<gene>
    <name evidence="7" type="primary">aroK</name>
    <name evidence="8" type="ORF">H9714_04105</name>
</gene>
<proteinExistence type="inferred from homology"/>
<feature type="binding site" evidence="7">
    <location>
        <begin position="11"/>
        <end position="16"/>
    </location>
    <ligand>
        <name>ATP</name>
        <dbReference type="ChEBI" id="CHEBI:30616"/>
    </ligand>
</feature>
<dbReference type="GO" id="GO:0008652">
    <property type="term" value="P:amino acid biosynthetic process"/>
    <property type="evidence" value="ECO:0007669"/>
    <property type="project" value="UniProtKB-KW"/>
</dbReference>
<dbReference type="GO" id="GO:0005829">
    <property type="term" value="C:cytosol"/>
    <property type="evidence" value="ECO:0007669"/>
    <property type="project" value="TreeGrafter"/>
</dbReference>
<feature type="binding site" evidence="7">
    <location>
        <position position="33"/>
    </location>
    <ligand>
        <name>substrate</name>
    </ligand>
</feature>
<reference evidence="8" key="1">
    <citation type="journal article" date="2021" name="PeerJ">
        <title>Extensive microbial diversity within the chicken gut microbiome revealed by metagenomics and culture.</title>
        <authorList>
            <person name="Gilroy R."/>
            <person name="Ravi A."/>
            <person name="Getino M."/>
            <person name="Pursley I."/>
            <person name="Horton D.L."/>
            <person name="Alikhan N.F."/>
            <person name="Baker D."/>
            <person name="Gharbi K."/>
            <person name="Hall N."/>
            <person name="Watson M."/>
            <person name="Adriaenssens E.M."/>
            <person name="Foster-Nyarko E."/>
            <person name="Jarju S."/>
            <person name="Secka A."/>
            <person name="Antonio M."/>
            <person name="Oren A."/>
            <person name="Chaudhuri R.R."/>
            <person name="La Ragione R."/>
            <person name="Hildebrand F."/>
            <person name="Pallen M.J."/>
        </authorList>
    </citation>
    <scope>NUCLEOTIDE SEQUENCE</scope>
    <source>
        <strain evidence="8">CHK189-11263</strain>
    </source>
</reference>
<comment type="subunit">
    <text evidence="7">Monomer.</text>
</comment>
<dbReference type="EC" id="2.7.1.71" evidence="7"/>
<feature type="binding site" evidence="7">
    <location>
        <position position="133"/>
    </location>
    <ligand>
        <name>substrate</name>
    </ligand>
</feature>
<dbReference type="InterPro" id="IPR000623">
    <property type="entry name" value="Shikimate_kinase/TSH1"/>
</dbReference>